<accession>A0A5C4U4L4</accession>
<evidence type="ECO:0000256" key="1">
    <source>
        <dbReference type="SAM" id="MobiDB-lite"/>
    </source>
</evidence>
<organism evidence="2 3">
    <name type="scientific">Corynebacterium tapiri</name>
    <dbReference type="NCBI Taxonomy" id="1448266"/>
    <lineage>
        <taxon>Bacteria</taxon>
        <taxon>Bacillati</taxon>
        <taxon>Actinomycetota</taxon>
        <taxon>Actinomycetes</taxon>
        <taxon>Mycobacteriales</taxon>
        <taxon>Corynebacteriaceae</taxon>
        <taxon>Corynebacterium</taxon>
    </lineage>
</organism>
<dbReference type="AlphaFoldDB" id="A0A5C4U4L4"/>
<proteinExistence type="predicted"/>
<gene>
    <name evidence="2" type="ORF">FHE74_04745</name>
</gene>
<name>A0A5C4U4L4_9CORY</name>
<evidence type="ECO:0000313" key="3">
    <source>
        <dbReference type="Proteomes" id="UP000312032"/>
    </source>
</evidence>
<sequence length="74" mass="8626">MVNEFEEFARQFRERTTARLLEFEQNLAQAQRTVEEAARNPRNQRAHSKTPTPANSVRRGSGQVRSVLRRGEWA</sequence>
<reference evidence="2 3" key="1">
    <citation type="submission" date="2019-06" db="EMBL/GenBank/DDBJ databases">
        <authorList>
            <person name="Li J."/>
        </authorList>
    </citation>
    <scope>NUCLEOTIDE SEQUENCE [LARGE SCALE GENOMIC DNA]</scope>
    <source>
        <strain evidence="2 3">LMG 28165</strain>
    </source>
</reference>
<dbReference type="EMBL" id="VDHJ01000005">
    <property type="protein sequence ID" value="TNL98511.1"/>
    <property type="molecule type" value="Genomic_DNA"/>
</dbReference>
<protein>
    <submittedName>
        <fullName evidence="2">Uncharacterized protein</fullName>
    </submittedName>
</protein>
<comment type="caution">
    <text evidence="2">The sequence shown here is derived from an EMBL/GenBank/DDBJ whole genome shotgun (WGS) entry which is preliminary data.</text>
</comment>
<evidence type="ECO:0000313" key="2">
    <source>
        <dbReference type="EMBL" id="TNL98511.1"/>
    </source>
</evidence>
<dbReference type="Proteomes" id="UP000312032">
    <property type="component" value="Unassembled WGS sequence"/>
</dbReference>
<keyword evidence="3" id="KW-1185">Reference proteome</keyword>
<feature type="region of interest" description="Disordered" evidence="1">
    <location>
        <begin position="31"/>
        <end position="74"/>
    </location>
</feature>